<organism evidence="2 3">
    <name type="scientific">Candidatus Thiodiazotropha taylori</name>
    <dbReference type="NCBI Taxonomy" id="2792791"/>
    <lineage>
        <taxon>Bacteria</taxon>
        <taxon>Pseudomonadati</taxon>
        <taxon>Pseudomonadota</taxon>
        <taxon>Gammaproteobacteria</taxon>
        <taxon>Chromatiales</taxon>
        <taxon>Sedimenticolaceae</taxon>
        <taxon>Candidatus Thiodiazotropha</taxon>
    </lineage>
</organism>
<name>A0A9E4NMU3_9GAMM</name>
<dbReference type="EMBL" id="JAEPCR010000122">
    <property type="protein sequence ID" value="MCG7980374.1"/>
    <property type="molecule type" value="Genomic_DNA"/>
</dbReference>
<accession>A0A9E4NMU3</accession>
<evidence type="ECO:0000313" key="2">
    <source>
        <dbReference type="EMBL" id="MCG7980374.1"/>
    </source>
</evidence>
<evidence type="ECO:0000256" key="1">
    <source>
        <dbReference type="SAM" id="MobiDB-lite"/>
    </source>
</evidence>
<feature type="region of interest" description="Disordered" evidence="1">
    <location>
        <begin position="38"/>
        <end position="69"/>
    </location>
</feature>
<gene>
    <name evidence="2" type="ORF">JAY77_19785</name>
</gene>
<sequence>MSQREIHTSSSETLPQLTIVDMTSDEIEQIRNEAYARSMGLDDGMGGTLTDEDDNEIITEGMDEEPEAA</sequence>
<protein>
    <submittedName>
        <fullName evidence="2">Uncharacterized protein</fullName>
    </submittedName>
</protein>
<evidence type="ECO:0000313" key="3">
    <source>
        <dbReference type="Proteomes" id="UP000886674"/>
    </source>
</evidence>
<dbReference type="Proteomes" id="UP000886674">
    <property type="component" value="Unassembled WGS sequence"/>
</dbReference>
<comment type="caution">
    <text evidence="2">The sequence shown here is derived from an EMBL/GenBank/DDBJ whole genome shotgun (WGS) entry which is preliminary data.</text>
</comment>
<proteinExistence type="predicted"/>
<feature type="compositionally biased region" description="Acidic residues" evidence="1">
    <location>
        <begin position="50"/>
        <end position="69"/>
    </location>
</feature>
<dbReference type="AlphaFoldDB" id="A0A9E4NMU3"/>
<reference evidence="2" key="1">
    <citation type="journal article" date="2021" name="Proc. Natl. Acad. Sci. U.S.A.">
        <title>Global biogeography of chemosynthetic symbionts reveals both localized and globally distributed symbiont groups. .</title>
        <authorList>
            <person name="Osvatic J.T."/>
            <person name="Wilkins L.G.E."/>
            <person name="Leibrecht L."/>
            <person name="Leray M."/>
            <person name="Zauner S."/>
            <person name="Polzin J."/>
            <person name="Camacho Y."/>
            <person name="Gros O."/>
            <person name="van Gils J.A."/>
            <person name="Eisen J.A."/>
            <person name="Petersen J.M."/>
            <person name="Yuen B."/>
        </authorList>
    </citation>
    <scope>NUCLEOTIDE SEQUENCE</scope>
    <source>
        <strain evidence="2">MAGclacostrist055</strain>
    </source>
</reference>